<dbReference type="EMBL" id="QUNF01000019">
    <property type="protein sequence ID" value="REG83053.1"/>
    <property type="molecule type" value="Genomic_DNA"/>
</dbReference>
<gene>
    <name evidence="1" type="ORF">C8N25_11917</name>
</gene>
<evidence type="ECO:0000313" key="2">
    <source>
        <dbReference type="Proteomes" id="UP000256405"/>
    </source>
</evidence>
<protein>
    <submittedName>
        <fullName evidence="1">Uncharacterized protein</fullName>
    </submittedName>
</protein>
<keyword evidence="2" id="KW-1185">Reference proteome</keyword>
<dbReference type="AlphaFoldDB" id="A0A3E0DK97"/>
<evidence type="ECO:0000313" key="1">
    <source>
        <dbReference type="EMBL" id="REG83053.1"/>
    </source>
</evidence>
<reference evidence="1 2" key="1">
    <citation type="submission" date="2018-08" db="EMBL/GenBank/DDBJ databases">
        <title>Genomic Encyclopedia of Archaeal and Bacterial Type Strains, Phase II (KMG-II): from individual species to whole genera.</title>
        <authorList>
            <person name="Goeker M."/>
        </authorList>
    </citation>
    <scope>NUCLEOTIDE SEQUENCE [LARGE SCALE GENOMIC DNA]</scope>
    <source>
        <strain evidence="1 2">DSM 15986</strain>
    </source>
</reference>
<accession>A0A3E0DK97</accession>
<comment type="caution">
    <text evidence="1">The sequence shown here is derived from an EMBL/GenBank/DDBJ whole genome shotgun (WGS) entry which is preliminary data.</text>
</comment>
<name>A0A3E0DK97_9BACT</name>
<proteinExistence type="predicted"/>
<organism evidence="1 2">
    <name type="scientific">Algoriphagus antarcticus</name>
    <dbReference type="NCBI Taxonomy" id="238540"/>
    <lineage>
        <taxon>Bacteria</taxon>
        <taxon>Pseudomonadati</taxon>
        <taxon>Bacteroidota</taxon>
        <taxon>Cytophagia</taxon>
        <taxon>Cytophagales</taxon>
        <taxon>Cyclobacteriaceae</taxon>
        <taxon>Algoriphagus</taxon>
    </lineage>
</organism>
<dbReference type="Proteomes" id="UP000256405">
    <property type="component" value="Unassembled WGS sequence"/>
</dbReference>
<sequence>MHPLTTVDDFLHKIFKHLHPASGEAGRLIIATSAQTSECSVVKTHKKTPCEVNHTEFSFLVVLALT</sequence>